<reference evidence="2" key="3">
    <citation type="journal article" date="2017" name="Nature">
        <title>Genome sequence of the progenitor of the wheat D genome Aegilops tauschii.</title>
        <authorList>
            <person name="Luo M.C."/>
            <person name="Gu Y.Q."/>
            <person name="Puiu D."/>
            <person name="Wang H."/>
            <person name="Twardziok S.O."/>
            <person name="Deal K.R."/>
            <person name="Huo N."/>
            <person name="Zhu T."/>
            <person name="Wang L."/>
            <person name="Wang Y."/>
            <person name="McGuire P.E."/>
            <person name="Liu S."/>
            <person name="Long H."/>
            <person name="Ramasamy R.K."/>
            <person name="Rodriguez J.C."/>
            <person name="Van S.L."/>
            <person name="Yuan L."/>
            <person name="Wang Z."/>
            <person name="Xia Z."/>
            <person name="Xiao L."/>
            <person name="Anderson O.D."/>
            <person name="Ouyang S."/>
            <person name="Liang Y."/>
            <person name="Zimin A.V."/>
            <person name="Pertea G."/>
            <person name="Qi P."/>
            <person name="Bennetzen J.L."/>
            <person name="Dai X."/>
            <person name="Dawson M.W."/>
            <person name="Muller H.G."/>
            <person name="Kugler K."/>
            <person name="Rivarola-Duarte L."/>
            <person name="Spannagl M."/>
            <person name="Mayer K.F.X."/>
            <person name="Lu F.H."/>
            <person name="Bevan M.W."/>
            <person name="Leroy P."/>
            <person name="Li P."/>
            <person name="You F.M."/>
            <person name="Sun Q."/>
            <person name="Liu Z."/>
            <person name="Lyons E."/>
            <person name="Wicker T."/>
            <person name="Salzberg S.L."/>
            <person name="Devos K.M."/>
            <person name="Dvorak J."/>
        </authorList>
    </citation>
    <scope>NUCLEOTIDE SEQUENCE [LARGE SCALE GENOMIC DNA]</scope>
    <source>
        <strain evidence="2">cv. AL8/78</strain>
    </source>
</reference>
<dbReference type="EnsemblPlants" id="AET3Gv20351900.17">
    <property type="protein sequence ID" value="AET3Gv20351900.17"/>
    <property type="gene ID" value="AET3Gv20351900"/>
</dbReference>
<dbReference type="EnsemblPlants" id="AET3Gv20351900.21">
    <property type="protein sequence ID" value="AET3Gv20351900.21"/>
    <property type="gene ID" value="AET3Gv20351900"/>
</dbReference>
<feature type="compositionally biased region" description="Polar residues" evidence="1">
    <location>
        <begin position="136"/>
        <end position="146"/>
    </location>
</feature>
<dbReference type="Proteomes" id="UP000015105">
    <property type="component" value="Chromosome 3D"/>
</dbReference>
<proteinExistence type="predicted"/>
<reference evidence="3" key="1">
    <citation type="journal article" date="2014" name="Science">
        <title>Ancient hybridizations among the ancestral genomes of bread wheat.</title>
        <authorList>
            <consortium name="International Wheat Genome Sequencing Consortium,"/>
            <person name="Marcussen T."/>
            <person name="Sandve S.R."/>
            <person name="Heier L."/>
            <person name="Spannagl M."/>
            <person name="Pfeifer M."/>
            <person name="Jakobsen K.S."/>
            <person name="Wulff B.B."/>
            <person name="Steuernagel B."/>
            <person name="Mayer K.F."/>
            <person name="Olsen O.A."/>
        </authorList>
    </citation>
    <scope>NUCLEOTIDE SEQUENCE [LARGE SCALE GENOMIC DNA]</scope>
    <source>
        <strain evidence="3">cv. AL8/78</strain>
    </source>
</reference>
<dbReference type="Gramene" id="AET3Gv20351900.21">
    <property type="protein sequence ID" value="AET3Gv20351900.21"/>
    <property type="gene ID" value="AET3Gv20351900"/>
</dbReference>
<keyword evidence="3" id="KW-1185">Reference proteome</keyword>
<feature type="region of interest" description="Disordered" evidence="1">
    <location>
        <begin position="136"/>
        <end position="160"/>
    </location>
</feature>
<dbReference type="EnsemblPlants" id="AET3Gv20351900.19">
    <property type="protein sequence ID" value="AET3Gv20351900.19"/>
    <property type="gene ID" value="AET3Gv20351900"/>
</dbReference>
<dbReference type="AlphaFoldDB" id="A0A453EI76"/>
<reference evidence="2" key="4">
    <citation type="submission" date="2019-03" db="UniProtKB">
        <authorList>
            <consortium name="EnsemblPlants"/>
        </authorList>
    </citation>
    <scope>IDENTIFICATION</scope>
</reference>
<reference evidence="3" key="2">
    <citation type="journal article" date="2017" name="Nat. Plants">
        <title>The Aegilops tauschii genome reveals multiple impacts of transposons.</title>
        <authorList>
            <person name="Zhao G."/>
            <person name="Zou C."/>
            <person name="Li K."/>
            <person name="Wang K."/>
            <person name="Li T."/>
            <person name="Gao L."/>
            <person name="Zhang X."/>
            <person name="Wang H."/>
            <person name="Yang Z."/>
            <person name="Liu X."/>
            <person name="Jiang W."/>
            <person name="Mao L."/>
            <person name="Kong X."/>
            <person name="Jiao Y."/>
            <person name="Jia J."/>
        </authorList>
    </citation>
    <scope>NUCLEOTIDE SEQUENCE [LARGE SCALE GENOMIC DNA]</scope>
    <source>
        <strain evidence="3">cv. AL8/78</strain>
    </source>
</reference>
<accession>A0A453EI76</accession>
<evidence type="ECO:0000313" key="3">
    <source>
        <dbReference type="Proteomes" id="UP000015105"/>
    </source>
</evidence>
<dbReference type="Gramene" id="AET3Gv20351900.18">
    <property type="protein sequence ID" value="AET3Gv20351900.18"/>
    <property type="gene ID" value="AET3Gv20351900"/>
</dbReference>
<evidence type="ECO:0000313" key="2">
    <source>
        <dbReference type="EnsemblPlants" id="AET3Gv20351900.21"/>
    </source>
</evidence>
<sequence>MSCTPMFQEQRSTLFQQILSEFLLAYFIQCSAHLATGYDFDYVFDWTVLKYKQGQKTQHVPGATITRAIPTHLDKRAGVNGDVHPNEAHEQMESSHMTGSAAQLQRQNMAASARNENPKNDGNSRHIVRIDAFHQNQGFDSNTGSPSACFPTLPHNAPAR</sequence>
<name>A0A453EI76_AEGTS</name>
<organism evidence="2 3">
    <name type="scientific">Aegilops tauschii subsp. strangulata</name>
    <name type="common">Goatgrass</name>
    <dbReference type="NCBI Taxonomy" id="200361"/>
    <lineage>
        <taxon>Eukaryota</taxon>
        <taxon>Viridiplantae</taxon>
        <taxon>Streptophyta</taxon>
        <taxon>Embryophyta</taxon>
        <taxon>Tracheophyta</taxon>
        <taxon>Spermatophyta</taxon>
        <taxon>Magnoliopsida</taxon>
        <taxon>Liliopsida</taxon>
        <taxon>Poales</taxon>
        <taxon>Poaceae</taxon>
        <taxon>BOP clade</taxon>
        <taxon>Pooideae</taxon>
        <taxon>Triticodae</taxon>
        <taxon>Triticeae</taxon>
        <taxon>Triticinae</taxon>
        <taxon>Aegilops</taxon>
    </lineage>
</organism>
<dbReference type="EnsemblPlants" id="AET3Gv20351900.18">
    <property type="protein sequence ID" value="AET3Gv20351900.18"/>
    <property type="gene ID" value="AET3Gv20351900"/>
</dbReference>
<protein>
    <recommendedName>
        <fullName evidence="4">Non-specific serine/threonine protein kinase</fullName>
    </recommendedName>
</protein>
<reference evidence="2" key="5">
    <citation type="journal article" date="2021" name="G3 (Bethesda)">
        <title>Aegilops tauschii genome assembly Aet v5.0 features greater sequence contiguity and improved annotation.</title>
        <authorList>
            <person name="Wang L."/>
            <person name="Zhu T."/>
            <person name="Rodriguez J.C."/>
            <person name="Deal K.R."/>
            <person name="Dubcovsky J."/>
            <person name="McGuire P.E."/>
            <person name="Lux T."/>
            <person name="Spannagl M."/>
            <person name="Mayer K.F.X."/>
            <person name="Baldrich P."/>
            <person name="Meyers B.C."/>
            <person name="Huo N."/>
            <person name="Gu Y.Q."/>
            <person name="Zhou H."/>
            <person name="Devos K.M."/>
            <person name="Bennetzen J.L."/>
            <person name="Unver T."/>
            <person name="Budak H."/>
            <person name="Gulick P.J."/>
            <person name="Galiba G."/>
            <person name="Kalapos B."/>
            <person name="Nelson D.R."/>
            <person name="Li P."/>
            <person name="You F.M."/>
            <person name="Luo M.C."/>
            <person name="Dvorak J."/>
        </authorList>
    </citation>
    <scope>NUCLEOTIDE SEQUENCE [LARGE SCALE GENOMIC DNA]</scope>
    <source>
        <strain evidence="2">cv. AL8/78</strain>
    </source>
</reference>
<dbReference type="Gramene" id="AET3Gv20351900.19">
    <property type="protein sequence ID" value="AET3Gv20351900.19"/>
    <property type="gene ID" value="AET3Gv20351900"/>
</dbReference>
<evidence type="ECO:0008006" key="4">
    <source>
        <dbReference type="Google" id="ProtNLM"/>
    </source>
</evidence>
<evidence type="ECO:0000256" key="1">
    <source>
        <dbReference type="SAM" id="MobiDB-lite"/>
    </source>
</evidence>
<dbReference type="Gramene" id="AET3Gv20351900.17">
    <property type="protein sequence ID" value="AET3Gv20351900.17"/>
    <property type="gene ID" value="AET3Gv20351900"/>
</dbReference>